<evidence type="ECO:0000313" key="3">
    <source>
        <dbReference type="Proteomes" id="UP000306477"/>
    </source>
</evidence>
<dbReference type="Proteomes" id="UP000306477">
    <property type="component" value="Unassembled WGS sequence"/>
</dbReference>
<dbReference type="Gene3D" id="2.30.40.10">
    <property type="entry name" value="Urease, subunit C, domain 1"/>
    <property type="match status" value="1"/>
</dbReference>
<dbReference type="PANTHER" id="PTHR22642:SF2">
    <property type="entry name" value="PROTEIN LONG AFTER FAR-RED 3"/>
    <property type="match status" value="1"/>
</dbReference>
<accession>A0A4S3PXF1</accession>
<organism evidence="2 3">
    <name type="scientific">Bacillus timonensis</name>
    <dbReference type="NCBI Taxonomy" id="1033734"/>
    <lineage>
        <taxon>Bacteria</taxon>
        <taxon>Bacillati</taxon>
        <taxon>Bacillota</taxon>
        <taxon>Bacilli</taxon>
        <taxon>Bacillales</taxon>
        <taxon>Bacillaceae</taxon>
        <taxon>Bacillus</taxon>
    </lineage>
</organism>
<name>A0A4S3PXF1_9BACI</name>
<feature type="domain" description="Amidohydrolase 3" evidence="1">
    <location>
        <begin position="29"/>
        <end position="513"/>
    </location>
</feature>
<dbReference type="EMBL" id="SLUB01000005">
    <property type="protein sequence ID" value="THE14225.1"/>
    <property type="molecule type" value="Genomic_DNA"/>
</dbReference>
<dbReference type="InterPro" id="IPR032466">
    <property type="entry name" value="Metal_Hydrolase"/>
</dbReference>
<proteinExistence type="predicted"/>
<dbReference type="CDD" id="cd01300">
    <property type="entry name" value="YtcJ_like"/>
    <property type="match status" value="1"/>
</dbReference>
<dbReference type="InterPro" id="IPR013108">
    <property type="entry name" value="Amidohydro_3"/>
</dbReference>
<keyword evidence="2" id="KW-0378">Hydrolase</keyword>
<keyword evidence="3" id="KW-1185">Reference proteome</keyword>
<dbReference type="Gene3D" id="3.10.310.70">
    <property type="match status" value="1"/>
</dbReference>
<dbReference type="AlphaFoldDB" id="A0A4S3PXF1"/>
<dbReference type="PANTHER" id="PTHR22642">
    <property type="entry name" value="IMIDAZOLONEPROPIONASE"/>
    <property type="match status" value="1"/>
</dbReference>
<dbReference type="Gene3D" id="3.20.20.140">
    <property type="entry name" value="Metal-dependent hydrolases"/>
    <property type="match status" value="1"/>
</dbReference>
<dbReference type="OrthoDB" id="9767366at2"/>
<sequence>MGAVVIKNDQIQCVDESENANDYIGPQTKVIHAEDKLVLPGFHDFHLHLVLGSMFSEFTTLTDCSSESEAVQKIYHYAKENPNEPWVLGFGWHHVRWPGKKTPTRHSLDQLIPNRPVFLLNEEAHSAWVNSEALNVLNITKDTKDPPFGLIEKDQNGEPTGFLYETAVKLVAEKAYQFSDEKQRKLMDVFLKKAASHGITSVSDMLPLPGFELGSPSFYATYEKEGKLTTRIHFLSSLNGDLSKAKSYRELYQSDKLQFSGLKQFIDGVPNTYTGYLIEPYSDRPETKGGILFEEDTYIRWIKEADKEGFRIRLHACGDGAVRFGLDCYEAAQKQNGMRDSRHTIEHIEVIHPDDIERFEELQVIASIQPEHMSAESMEGHTYLDRLGPERSRYTWPIGSLKRSGAPIAFSSDYPVVDLNPMIEIYRAVTRRNADGTPEDGWNPQEKISLAEALKFYTKAPAYGNFREDDLGTLEAGKKADVIILDRNLFSVDVKEILEAKVEMTIMDGKIVYIRGQTKKAGRGHVDV</sequence>
<dbReference type="SUPFAM" id="SSF51338">
    <property type="entry name" value="Composite domain of metallo-dependent hydrolases"/>
    <property type="match status" value="1"/>
</dbReference>
<comment type="caution">
    <text evidence="2">The sequence shown here is derived from an EMBL/GenBank/DDBJ whole genome shotgun (WGS) entry which is preliminary data.</text>
</comment>
<dbReference type="InterPro" id="IPR033932">
    <property type="entry name" value="YtcJ-like"/>
</dbReference>
<gene>
    <name evidence="2" type="ORF">E1I69_04595</name>
</gene>
<dbReference type="SUPFAM" id="SSF51556">
    <property type="entry name" value="Metallo-dependent hydrolases"/>
    <property type="match status" value="1"/>
</dbReference>
<evidence type="ECO:0000313" key="2">
    <source>
        <dbReference type="EMBL" id="THE14225.1"/>
    </source>
</evidence>
<protein>
    <submittedName>
        <fullName evidence="2">Amidohydrolase</fullName>
    </submittedName>
</protein>
<evidence type="ECO:0000259" key="1">
    <source>
        <dbReference type="Pfam" id="PF07969"/>
    </source>
</evidence>
<reference evidence="2 3" key="1">
    <citation type="journal article" date="2019" name="Indoor Air">
        <title>Impacts of indoor surface finishes on bacterial viability.</title>
        <authorList>
            <person name="Hu J."/>
            <person name="Maamar S.B."/>
            <person name="Glawe A.J."/>
            <person name="Gottel N."/>
            <person name="Gilbert J.A."/>
            <person name="Hartmann E.M."/>
        </authorList>
    </citation>
    <scope>NUCLEOTIDE SEQUENCE [LARGE SCALE GENOMIC DNA]</scope>
    <source>
        <strain evidence="2 3">AF060A6</strain>
    </source>
</reference>
<dbReference type="GO" id="GO:0016810">
    <property type="term" value="F:hydrolase activity, acting on carbon-nitrogen (but not peptide) bonds"/>
    <property type="evidence" value="ECO:0007669"/>
    <property type="project" value="InterPro"/>
</dbReference>
<dbReference type="Pfam" id="PF07969">
    <property type="entry name" value="Amidohydro_3"/>
    <property type="match status" value="1"/>
</dbReference>
<dbReference type="InterPro" id="IPR011059">
    <property type="entry name" value="Metal-dep_hydrolase_composite"/>
</dbReference>